<comment type="caution">
    <text evidence="1">The sequence shown here is derived from an EMBL/GenBank/DDBJ whole genome shotgun (WGS) entry which is preliminary data.</text>
</comment>
<evidence type="ECO:0000313" key="2">
    <source>
        <dbReference type="Proteomes" id="UP000037632"/>
    </source>
</evidence>
<proteinExistence type="predicted"/>
<sequence length="109" mass="12266">MSEIELKDAYIVGELRHIVATGEGDMLWINRHHAAALLSAINSPAPQWQPIETAPRNGCPVLLDHPEWHRRVLRGEWDAAALAWRVHGLGCPVNQPTRWHPLPARPEVP</sequence>
<evidence type="ECO:0008006" key="3">
    <source>
        <dbReference type="Google" id="ProtNLM"/>
    </source>
</evidence>
<gene>
    <name evidence="1" type="ORF">VL23_17535</name>
</gene>
<protein>
    <recommendedName>
        <fullName evidence="3">DUF551 domain-containing protein</fullName>
    </recommendedName>
</protein>
<name>A0AB34TD11_STEMA</name>
<dbReference type="AlphaFoldDB" id="A0AB34TD11"/>
<accession>A0AB34TD11</accession>
<evidence type="ECO:0000313" key="1">
    <source>
        <dbReference type="EMBL" id="KOO75346.1"/>
    </source>
</evidence>
<dbReference type="RefSeq" id="WP_053462886.1">
    <property type="nucleotide sequence ID" value="NZ_JZIW01000009.1"/>
</dbReference>
<dbReference type="EMBL" id="JZIW01000009">
    <property type="protein sequence ID" value="KOO75346.1"/>
    <property type="molecule type" value="Genomic_DNA"/>
</dbReference>
<dbReference type="Proteomes" id="UP000037632">
    <property type="component" value="Unassembled WGS sequence"/>
</dbReference>
<organism evidence="1 2">
    <name type="scientific">Stenotrophomonas maltophilia</name>
    <name type="common">Pseudomonas maltophilia</name>
    <name type="synonym">Xanthomonas maltophilia</name>
    <dbReference type="NCBI Taxonomy" id="40324"/>
    <lineage>
        <taxon>Bacteria</taxon>
        <taxon>Pseudomonadati</taxon>
        <taxon>Pseudomonadota</taxon>
        <taxon>Gammaproteobacteria</taxon>
        <taxon>Lysobacterales</taxon>
        <taxon>Lysobacteraceae</taxon>
        <taxon>Stenotrophomonas</taxon>
        <taxon>Stenotrophomonas maltophilia group</taxon>
    </lineage>
</organism>
<reference evidence="1 2" key="1">
    <citation type="journal article" date="2015" name="Antimicrob. Agents Chemother.">
        <title>Whole-Genome Sequencing Identifies Emergence of a Quinolone Resistance Mutation in a Case of Stenotrophomonas maltophilia Bacteremia.</title>
        <authorList>
            <person name="Pak T.R."/>
            <person name="Altman D.R."/>
            <person name="Attie O."/>
            <person name="Sebra R."/>
            <person name="Hamula C.L."/>
            <person name="Lewis M."/>
            <person name="Deikus G."/>
            <person name="Newman L.C."/>
            <person name="Fang G."/>
            <person name="Hand J."/>
            <person name="Papel G."/>
            <person name="Wallach F."/>
            <person name="Schadt E.E."/>
            <person name="Huprikar S."/>
            <person name="van Bakel H."/>
            <person name="Kasarskis A."/>
            <person name="Bashir A."/>
        </authorList>
    </citation>
    <scope>NUCLEOTIDE SEQUENCE [LARGE SCALE GENOMIC DNA]</scope>
    <source>
        <strain evidence="1 2">ISMMS6</strain>
    </source>
</reference>